<accession>A0A5B8LF86</accession>
<dbReference type="SUPFAM" id="SSF52091">
    <property type="entry name" value="SpoIIaa-like"/>
    <property type="match status" value="1"/>
</dbReference>
<evidence type="ECO:0000313" key="2">
    <source>
        <dbReference type="EMBL" id="QDZ06733.1"/>
    </source>
</evidence>
<dbReference type="Proteomes" id="UP000315673">
    <property type="component" value="Chromosome"/>
</dbReference>
<keyword evidence="1" id="KW-0812">Transmembrane</keyword>
<dbReference type="InterPro" id="IPR021866">
    <property type="entry name" value="SpoIIAA-like"/>
</dbReference>
<organism evidence="2 3">
    <name type="scientific">Sphingomonas panacisoli</name>
    <dbReference type="NCBI Taxonomy" id="1813879"/>
    <lineage>
        <taxon>Bacteria</taxon>
        <taxon>Pseudomonadati</taxon>
        <taxon>Pseudomonadota</taxon>
        <taxon>Alphaproteobacteria</taxon>
        <taxon>Sphingomonadales</taxon>
        <taxon>Sphingomonadaceae</taxon>
        <taxon>Sphingomonas</taxon>
    </lineage>
</organism>
<dbReference type="InterPro" id="IPR038396">
    <property type="entry name" value="SpoIIAA-like_sf"/>
</dbReference>
<dbReference type="Pfam" id="PF11964">
    <property type="entry name" value="SpoIIAA-like"/>
    <property type="match status" value="1"/>
</dbReference>
<dbReference type="OrthoDB" id="9811577at2"/>
<dbReference type="Gene3D" id="3.40.50.10600">
    <property type="entry name" value="SpoIIaa-like domains"/>
    <property type="match status" value="1"/>
</dbReference>
<evidence type="ECO:0000313" key="3">
    <source>
        <dbReference type="Proteomes" id="UP000315673"/>
    </source>
</evidence>
<name>A0A5B8LF86_9SPHN</name>
<keyword evidence="3" id="KW-1185">Reference proteome</keyword>
<dbReference type="InterPro" id="IPR036513">
    <property type="entry name" value="STAS_dom_sf"/>
</dbReference>
<dbReference type="AlphaFoldDB" id="A0A5B8LF86"/>
<evidence type="ECO:0000256" key="1">
    <source>
        <dbReference type="SAM" id="Phobius"/>
    </source>
</evidence>
<proteinExistence type="predicted"/>
<gene>
    <name evidence="2" type="ORF">FPZ24_03935</name>
</gene>
<dbReference type="EMBL" id="CP042306">
    <property type="protein sequence ID" value="QDZ06733.1"/>
    <property type="molecule type" value="Genomic_DNA"/>
</dbReference>
<sequence>MPASMKTGDSDSWIVWAIVETVATCMADMMAAVARLGKRRSEAMLSWTVDEAAGVIELVVDGAITRAYYEKLVPVLDAQIAKHGTLRVVETVRKIGPIDWSLWWQDLKWAVQHRNSLARCAVVTDHGWIGPITRASAALFSGEMRVFSESQAVAAKAWVREG</sequence>
<reference evidence="2 3" key="1">
    <citation type="submission" date="2019-07" db="EMBL/GenBank/DDBJ databases">
        <title>Full genome sequence of Sphingomonas sp. 4R-6-7(HKS19).</title>
        <authorList>
            <person name="Im W.-T."/>
        </authorList>
    </citation>
    <scope>NUCLEOTIDE SEQUENCE [LARGE SCALE GENOMIC DNA]</scope>
    <source>
        <strain evidence="2 3">HKS19</strain>
    </source>
</reference>
<keyword evidence="1" id="KW-1133">Transmembrane helix</keyword>
<feature type="transmembrane region" description="Helical" evidence="1">
    <location>
        <begin position="13"/>
        <end position="34"/>
    </location>
</feature>
<protein>
    <submittedName>
        <fullName evidence="2">STAS/SEC14 domain-containing protein</fullName>
    </submittedName>
</protein>
<keyword evidence="1" id="KW-0472">Membrane</keyword>
<dbReference type="KEGG" id="spai:FPZ24_03935"/>